<dbReference type="SUPFAM" id="SSF54909">
    <property type="entry name" value="Dimeric alpha+beta barrel"/>
    <property type="match status" value="1"/>
</dbReference>
<protein>
    <recommendedName>
        <fullName evidence="1">DUF3291 domain-containing protein</fullName>
    </recommendedName>
</protein>
<organism evidence="2 3">
    <name type="scientific">Neotamlana sedimentorum</name>
    <dbReference type="NCBI Taxonomy" id="1435349"/>
    <lineage>
        <taxon>Bacteria</taxon>
        <taxon>Pseudomonadati</taxon>
        <taxon>Bacteroidota</taxon>
        <taxon>Flavobacteriia</taxon>
        <taxon>Flavobacteriales</taxon>
        <taxon>Flavobacteriaceae</taxon>
        <taxon>Neotamlana</taxon>
    </lineage>
</organism>
<dbReference type="PATRIC" id="fig|1435349.4.peg.645"/>
<comment type="caution">
    <text evidence="2">The sequence shown here is derived from an EMBL/GenBank/DDBJ whole genome shotgun (WGS) entry which is preliminary data.</text>
</comment>
<dbReference type="RefSeq" id="WP_044633424.1">
    <property type="nucleotide sequence ID" value="NZ_JTDW01000011.1"/>
</dbReference>
<dbReference type="InterPro" id="IPR021708">
    <property type="entry name" value="DUF3291"/>
</dbReference>
<proteinExistence type="predicted"/>
<name>A0A0D7W832_9FLAO</name>
<accession>A0A0D7W832</accession>
<reference evidence="2 3" key="1">
    <citation type="submission" date="2014-11" db="EMBL/GenBank/DDBJ databases">
        <title>Tamlana sedimentorum sp. nov., isolated from shallow sand sediments of the Sea of Japan.</title>
        <authorList>
            <person name="Romanenko L.A."/>
        </authorList>
    </citation>
    <scope>NUCLEOTIDE SEQUENCE [LARGE SCALE GENOMIC DNA]</scope>
    <source>
        <strain evidence="2 3">JCM 19808</strain>
    </source>
</reference>
<dbReference type="Proteomes" id="UP000032578">
    <property type="component" value="Unassembled WGS sequence"/>
</dbReference>
<dbReference type="OrthoDB" id="2376237at2"/>
<dbReference type="AlphaFoldDB" id="A0A0D7W832"/>
<dbReference type="Pfam" id="PF11695">
    <property type="entry name" value="DUF3291"/>
    <property type="match status" value="1"/>
</dbReference>
<dbReference type="InterPro" id="IPR011008">
    <property type="entry name" value="Dimeric_a/b-barrel"/>
</dbReference>
<gene>
    <name evidence="2" type="ORF">PW52_13115</name>
</gene>
<feature type="domain" description="DUF3291" evidence="1">
    <location>
        <begin position="6"/>
        <end position="142"/>
    </location>
</feature>
<evidence type="ECO:0000259" key="1">
    <source>
        <dbReference type="Pfam" id="PF11695"/>
    </source>
</evidence>
<dbReference type="EMBL" id="JTDW01000011">
    <property type="protein sequence ID" value="KJD34848.1"/>
    <property type="molecule type" value="Genomic_DNA"/>
</dbReference>
<evidence type="ECO:0000313" key="2">
    <source>
        <dbReference type="EMBL" id="KJD34848.1"/>
    </source>
</evidence>
<dbReference type="STRING" id="1435349.PW52_13115"/>
<evidence type="ECO:0000313" key="3">
    <source>
        <dbReference type="Proteomes" id="UP000032578"/>
    </source>
</evidence>
<sequence>MQQFYLAQVNVAKCKAPLDDPIMQDFVNNVNRINAIADQSEGFIWRLEGEEKNEVAQIFQDASLIVNISLWKNLESLFNYIYKSAHVDIFKRKKEWFSKIELSHMAFWYIPESALPTLQEAKHKLDYLNEFGSSPYAFTFKDKFSVSDFLNYKPLKQL</sequence>
<keyword evidence="3" id="KW-1185">Reference proteome</keyword>